<dbReference type="EMBL" id="MN013084">
    <property type="protein sequence ID" value="QEG13087.1"/>
    <property type="molecule type" value="Genomic_DNA"/>
</dbReference>
<sequence length="66" mass="8019">MTDQEFLDKLKNIKIKAPDWFSLPIDEQIQYQVKETLAKHPDMKVMMCFTYNKDRYPQIQRQVIEV</sequence>
<dbReference type="Proteomes" id="UP000325316">
    <property type="component" value="Segment"/>
</dbReference>
<organism evidence="1 2">
    <name type="scientific">Klebsiella phage vB_KaeM_KaAlpha</name>
    <dbReference type="NCBI Taxonomy" id="2591367"/>
    <lineage>
        <taxon>Viruses</taxon>
        <taxon>Duplodnaviria</taxon>
        <taxon>Heunggongvirae</taxon>
        <taxon>Uroviricota</taxon>
        <taxon>Caudoviricetes</taxon>
        <taxon>Pantevenvirales</taxon>
        <taxon>Straboviridae</taxon>
        <taxon>Tevenvirinae</taxon>
        <taxon>Karamvirus</taxon>
        <taxon>Karamvirus pg7</taxon>
    </lineage>
</organism>
<gene>
    <name evidence="1" type="ORF">KAALPHA_50</name>
</gene>
<reference evidence="1 2" key="1">
    <citation type="submission" date="2019-04" db="EMBL/GenBank/DDBJ databases">
        <authorList>
            <person name="Anderson K.J."/>
            <person name="Thurgood T.L."/>
            <person name="Sharma R."/>
            <person name="Arens D.K."/>
            <person name="Kruger J.L."/>
            <person name="Thompson D.W."/>
            <person name="Casjens S."/>
            <person name="Grose J.H."/>
        </authorList>
    </citation>
    <scope>NUCLEOTIDE SEQUENCE [LARGE SCALE GENOMIC DNA]</scope>
</reference>
<proteinExistence type="predicted"/>
<evidence type="ECO:0000313" key="1">
    <source>
        <dbReference type="EMBL" id="QEG13087.1"/>
    </source>
</evidence>
<protein>
    <submittedName>
        <fullName evidence="1">Uncharacterized protein</fullName>
    </submittedName>
</protein>
<accession>A0A5B9NFU0</accession>
<name>A0A5B9NFU0_9CAUD</name>
<evidence type="ECO:0000313" key="2">
    <source>
        <dbReference type="Proteomes" id="UP000325316"/>
    </source>
</evidence>